<organism evidence="1 2">
    <name type="scientific">Rhabditophanes sp. KR3021</name>
    <dbReference type="NCBI Taxonomy" id="114890"/>
    <lineage>
        <taxon>Eukaryota</taxon>
        <taxon>Metazoa</taxon>
        <taxon>Ecdysozoa</taxon>
        <taxon>Nematoda</taxon>
        <taxon>Chromadorea</taxon>
        <taxon>Rhabditida</taxon>
        <taxon>Tylenchina</taxon>
        <taxon>Panagrolaimomorpha</taxon>
        <taxon>Strongyloidoidea</taxon>
        <taxon>Alloionematidae</taxon>
        <taxon>Rhabditophanes</taxon>
    </lineage>
</organism>
<proteinExistence type="predicted"/>
<dbReference type="Proteomes" id="UP000095286">
    <property type="component" value="Unplaced"/>
</dbReference>
<protein>
    <submittedName>
        <fullName evidence="2">DDE-1 domain-containing protein</fullName>
    </submittedName>
</protein>
<dbReference type="WBParaSite" id="RSKR_0000168400.1">
    <property type="protein sequence ID" value="RSKR_0000168400.1"/>
    <property type="gene ID" value="RSKR_0000168400"/>
</dbReference>
<evidence type="ECO:0000313" key="1">
    <source>
        <dbReference type="Proteomes" id="UP000095286"/>
    </source>
</evidence>
<reference evidence="2" key="1">
    <citation type="submission" date="2016-11" db="UniProtKB">
        <authorList>
            <consortium name="WormBaseParasite"/>
        </authorList>
    </citation>
    <scope>IDENTIFICATION</scope>
    <source>
        <strain evidence="2">KR3021</strain>
    </source>
</reference>
<sequence length="205" mass="23800">MQPLDQGIIRSFKAFYRKAMVSKIIENIELHERLSEFTKEITLLDAIRFTVVSWNNVTETTIQNCFIKAGFCRGNNEMSEESIEVFEDLSNLINGASLNDVIGVDDNVITDELDDFDEDFGEAILTNYLGNNNDLSDDEDNVVIVEERLPIMTRVEFKNNLKRMKEYIHEKNPSLLNCFEELEKQFSSTYISSLTQKRLTDFWKN</sequence>
<accession>A0AC35TL60</accession>
<name>A0AC35TL60_9BILA</name>
<evidence type="ECO:0000313" key="2">
    <source>
        <dbReference type="WBParaSite" id="RSKR_0000168400.1"/>
    </source>
</evidence>